<dbReference type="Gene3D" id="3.40.50.1100">
    <property type="match status" value="2"/>
</dbReference>
<comment type="similarity">
    <text evidence="2">Belongs to the ACC deaminase/D-cysteine desulfhydrase family.</text>
</comment>
<evidence type="ECO:0000313" key="8">
    <source>
        <dbReference type="Proteomes" id="UP000430975"/>
    </source>
</evidence>
<evidence type="ECO:0000313" key="7">
    <source>
        <dbReference type="EMBL" id="MRI84628.1"/>
    </source>
</evidence>
<name>A0A6I2GJ73_9LACT</name>
<dbReference type="InterPro" id="IPR036052">
    <property type="entry name" value="TrpB-like_PALP_sf"/>
</dbReference>
<keyword evidence="8" id="KW-1185">Reference proteome</keyword>
<feature type="active site" description="Nucleophile" evidence="4">
    <location>
        <position position="92"/>
    </location>
</feature>
<dbReference type="EMBL" id="WJQS01000001">
    <property type="protein sequence ID" value="MRI84628.1"/>
    <property type="molecule type" value="Genomic_DNA"/>
</dbReference>
<dbReference type="GO" id="GO:1901605">
    <property type="term" value="P:alpha-amino acid metabolic process"/>
    <property type="evidence" value="ECO:0007669"/>
    <property type="project" value="UniProtKB-ARBA"/>
</dbReference>
<dbReference type="InterPro" id="IPR001926">
    <property type="entry name" value="TrpB-like_PALP"/>
</dbReference>
<evidence type="ECO:0000256" key="1">
    <source>
        <dbReference type="ARBA" id="ARBA00001933"/>
    </source>
</evidence>
<evidence type="ECO:0000256" key="5">
    <source>
        <dbReference type="PIRSR" id="PIRSR006278-2"/>
    </source>
</evidence>
<dbReference type="GO" id="GO:0019148">
    <property type="term" value="F:D-cysteine desulfhydrase activity"/>
    <property type="evidence" value="ECO:0007669"/>
    <property type="project" value="TreeGrafter"/>
</dbReference>
<evidence type="ECO:0000259" key="6">
    <source>
        <dbReference type="Pfam" id="PF00291"/>
    </source>
</evidence>
<dbReference type="Proteomes" id="UP000430975">
    <property type="component" value="Unassembled WGS sequence"/>
</dbReference>
<gene>
    <name evidence="7" type="ORF">GIY09_01790</name>
</gene>
<evidence type="ECO:0000256" key="2">
    <source>
        <dbReference type="ARBA" id="ARBA00008639"/>
    </source>
</evidence>
<dbReference type="InterPro" id="IPR027278">
    <property type="entry name" value="ACCD_DCysDesulf"/>
</dbReference>
<dbReference type="PIRSF" id="PIRSF006278">
    <property type="entry name" value="ACCD_DCysDesulf"/>
    <property type="match status" value="1"/>
</dbReference>
<dbReference type="SUPFAM" id="SSF53686">
    <property type="entry name" value="Tryptophan synthase beta subunit-like PLP-dependent enzymes"/>
    <property type="match status" value="1"/>
</dbReference>
<comment type="cofactor">
    <cofactor evidence="1">
        <name>pyridoxal 5'-phosphate</name>
        <dbReference type="ChEBI" id="CHEBI:597326"/>
    </cofactor>
</comment>
<sequence>MQHSSRNNQLHDVYYYSVLQKDFQNKIVYPEQILSGIDYLYNDDNDNSIYIKRDDMLSFSFGGNKARKAKYFFDEIKAKNFNVVITYGSKVSNHCRVISNMCSKLGIKCIIVSPISIEENNFNRTLIKLANAEIIECDVSDVSTTIENIIEKEKQIENQSVYFIPGGGHGNHGTQAYVDAYHEIVYWSRKNNKKFDYIFVASGTGTTQAGLIVGNLMHRDSTQIIGISIAREESVGKKVILDSVDIYFEEHGSESLIQSSQINFTDKYINRIYGQATDEIYEKIYSMYIEHGIQFNSVYTGKGFVGMEHFIKENNIKHNNILFIHTGGTPLFFEDLKKLVAE</sequence>
<protein>
    <submittedName>
        <fullName evidence="7">Pyridoxal-phosphate dependent enzyme</fullName>
    </submittedName>
</protein>
<dbReference type="PANTHER" id="PTHR43780:SF2">
    <property type="entry name" value="1-AMINOCYCLOPROPANE-1-CARBOXYLATE DEAMINASE-RELATED"/>
    <property type="match status" value="1"/>
</dbReference>
<dbReference type="Pfam" id="PF00291">
    <property type="entry name" value="PALP"/>
    <property type="match status" value="1"/>
</dbReference>
<dbReference type="AlphaFoldDB" id="A0A6I2GJ73"/>
<feature type="domain" description="Tryptophan synthase beta chain-like PALP" evidence="6">
    <location>
        <begin position="46"/>
        <end position="327"/>
    </location>
</feature>
<evidence type="ECO:0000256" key="3">
    <source>
        <dbReference type="ARBA" id="ARBA00022898"/>
    </source>
</evidence>
<keyword evidence="3 5" id="KW-0663">Pyridoxal phosphate</keyword>
<proteinExistence type="inferred from homology"/>
<comment type="caution">
    <text evidence="7">The sequence shown here is derived from an EMBL/GenBank/DDBJ whole genome shotgun (WGS) entry which is preliminary data.</text>
</comment>
<dbReference type="PANTHER" id="PTHR43780">
    <property type="entry name" value="1-AMINOCYCLOPROPANE-1-CARBOXYLATE DEAMINASE-RELATED"/>
    <property type="match status" value="1"/>
</dbReference>
<reference evidence="7 8" key="1">
    <citation type="submission" date="2019-11" db="EMBL/GenBank/DDBJ databases">
        <title>Characterisation of Fundicoccus ignavus gen. nov. sp. nov., a novel genus of the family Aerococcaceae isolated from bulk tank milk.</title>
        <authorList>
            <person name="Siebert A."/>
            <person name="Huptas C."/>
            <person name="Wenning M."/>
            <person name="Scherer S."/>
            <person name="Doll E.V."/>
        </authorList>
    </citation>
    <scope>NUCLEOTIDE SEQUENCE [LARGE SCALE GENOMIC DNA]</scope>
    <source>
        <strain evidence="7 8">WS4759</strain>
    </source>
</reference>
<evidence type="ECO:0000256" key="4">
    <source>
        <dbReference type="PIRSR" id="PIRSR006278-1"/>
    </source>
</evidence>
<feature type="modified residue" description="N6-(pyridoxal phosphate)lysine" evidence="5">
    <location>
        <position position="65"/>
    </location>
</feature>
<organism evidence="7 8">
    <name type="scientific">Fundicoccus ignavus</name>
    <dbReference type="NCBI Taxonomy" id="2664442"/>
    <lineage>
        <taxon>Bacteria</taxon>
        <taxon>Bacillati</taxon>
        <taxon>Bacillota</taxon>
        <taxon>Bacilli</taxon>
        <taxon>Lactobacillales</taxon>
        <taxon>Aerococcaceae</taxon>
        <taxon>Fundicoccus</taxon>
    </lineage>
</organism>
<accession>A0A6I2GJ73</accession>